<organism evidence="4 5">
    <name type="scientific">Komagataella pastoris</name>
    <name type="common">Yeast</name>
    <name type="synonym">Pichia pastoris</name>
    <dbReference type="NCBI Taxonomy" id="4922"/>
    <lineage>
        <taxon>Eukaryota</taxon>
        <taxon>Fungi</taxon>
        <taxon>Dikarya</taxon>
        <taxon>Ascomycota</taxon>
        <taxon>Saccharomycotina</taxon>
        <taxon>Pichiomycetes</taxon>
        <taxon>Pichiales</taxon>
        <taxon>Pichiaceae</taxon>
        <taxon>Komagataella</taxon>
    </lineage>
</organism>
<dbReference type="AlphaFoldDB" id="A0A1B2JEC5"/>
<protein>
    <submittedName>
        <fullName evidence="4">BA75_01994T0</fullName>
    </submittedName>
</protein>
<dbReference type="InterPro" id="IPR036390">
    <property type="entry name" value="WH_DNA-bd_sf"/>
</dbReference>
<comment type="similarity">
    <text evidence="1">Belongs to the CSN7/EIF3M family. CSN7 subfamily.</text>
</comment>
<dbReference type="SUPFAM" id="SSF46785">
    <property type="entry name" value="Winged helix' DNA-binding domain"/>
    <property type="match status" value="1"/>
</dbReference>
<dbReference type="InterPro" id="IPR000717">
    <property type="entry name" value="PCI_dom"/>
</dbReference>
<dbReference type="EMBL" id="CP014585">
    <property type="protein sequence ID" value="ANZ76241.1"/>
    <property type="molecule type" value="Genomic_DNA"/>
</dbReference>
<dbReference type="Proteomes" id="UP000094565">
    <property type="component" value="Chromosome 2"/>
</dbReference>
<feature type="region of interest" description="Disordered" evidence="2">
    <location>
        <begin position="374"/>
        <end position="393"/>
    </location>
</feature>
<dbReference type="GO" id="GO:0005852">
    <property type="term" value="C:eukaryotic translation initiation factor 3 complex"/>
    <property type="evidence" value="ECO:0007669"/>
    <property type="project" value="TreeGrafter"/>
</dbReference>
<evidence type="ECO:0000259" key="3">
    <source>
        <dbReference type="PROSITE" id="PS50250"/>
    </source>
</evidence>
<dbReference type="PANTHER" id="PTHR15350">
    <property type="entry name" value="COP9 SIGNALOSOME COMPLEX SUBUNIT 7/DENDRITIC CELL PROTEIN GA17"/>
    <property type="match status" value="1"/>
</dbReference>
<dbReference type="OrthoDB" id="10267031at2759"/>
<evidence type="ECO:0000256" key="2">
    <source>
        <dbReference type="SAM" id="MobiDB-lite"/>
    </source>
</evidence>
<feature type="compositionally biased region" description="Basic and acidic residues" evidence="2">
    <location>
        <begin position="383"/>
        <end position="393"/>
    </location>
</feature>
<dbReference type="PANTHER" id="PTHR15350:SF2">
    <property type="entry name" value="EUKARYOTIC TRANSLATION INITIATION FACTOR 3 SUBUNIT M"/>
    <property type="match status" value="1"/>
</dbReference>
<evidence type="ECO:0000313" key="5">
    <source>
        <dbReference type="Proteomes" id="UP000094565"/>
    </source>
</evidence>
<dbReference type="Pfam" id="PF01399">
    <property type="entry name" value="PCI"/>
    <property type="match status" value="1"/>
</dbReference>
<reference evidence="4 5" key="1">
    <citation type="submission" date="2016-02" db="EMBL/GenBank/DDBJ databases">
        <title>Comparative genomic and transcriptomic foundation for Pichia pastoris.</title>
        <authorList>
            <person name="Love K.R."/>
            <person name="Shah K.A."/>
            <person name="Whittaker C.A."/>
            <person name="Wu J."/>
            <person name="Bartlett M.C."/>
            <person name="Ma D."/>
            <person name="Leeson R.L."/>
            <person name="Priest M."/>
            <person name="Young S.K."/>
            <person name="Love J.C."/>
        </authorList>
    </citation>
    <scope>NUCLEOTIDE SEQUENCE [LARGE SCALE GENOMIC DNA]</scope>
    <source>
        <strain evidence="4 5">ATCC 28485</strain>
    </source>
</reference>
<dbReference type="GO" id="GO:0008541">
    <property type="term" value="C:proteasome regulatory particle, lid subcomplex"/>
    <property type="evidence" value="ECO:0007669"/>
    <property type="project" value="UniProtKB-ARBA"/>
</dbReference>
<proteinExistence type="inferred from homology"/>
<keyword evidence="5" id="KW-1185">Reference proteome</keyword>
<dbReference type="InterPro" id="IPR045237">
    <property type="entry name" value="COPS7/eIF3m"/>
</dbReference>
<evidence type="ECO:0000256" key="1">
    <source>
        <dbReference type="ARBA" id="ARBA00008482"/>
    </source>
</evidence>
<sequence length="393" mass="44406">MTLNIVVDGTIEDSIYEYGVVLDTLLKSKPKYDELFHNVTEAGEELSSKVTETLDNLYQLDDRQFEPIFNLAFYLLSSSNPDLESVLEKTQLVNKIVQIEERIQKEDSKSRKLIEPTSLVSVLTTVFNSLPENSARRLDVLNAIVGLLERNKLQYLITPTLLDIFYESAKTLGTSESSSEVLFELYRVGNISDISFVKKVILNFSVDVKHINEFLTNALNNEKLLDLSEYINIEKISSADSAILDLLKIYTSVDLDAFNKFDFTTVPNVDKSAVLSKLHSLVIAQLASANSTLKFADIASALSVESEAVPDFVINTIYKGSIQARIDQPNELVFINKVNILTAFDLAQWEAVRASLQAWKGCLNEVRSNINSNKKNKFIQQQRDQKERDREEE</sequence>
<name>A0A1B2JEC5_PICPA</name>
<dbReference type="GO" id="GO:0002183">
    <property type="term" value="P:cytoplasmic translational initiation"/>
    <property type="evidence" value="ECO:0007669"/>
    <property type="project" value="TreeGrafter"/>
</dbReference>
<feature type="domain" description="PCI" evidence="3">
    <location>
        <begin position="153"/>
        <end position="340"/>
    </location>
</feature>
<gene>
    <name evidence="4" type="ORF">ATY40_BA7501994</name>
</gene>
<dbReference type="PROSITE" id="PS50250">
    <property type="entry name" value="PCI"/>
    <property type="match status" value="1"/>
</dbReference>
<evidence type="ECO:0000313" key="4">
    <source>
        <dbReference type="EMBL" id="ANZ76241.1"/>
    </source>
</evidence>
<dbReference type="SMART" id="SM00088">
    <property type="entry name" value="PINT"/>
    <property type="match status" value="1"/>
</dbReference>
<accession>A0A1B2JEC5</accession>